<sequence length="304" mass="33518">MNKHHAGPEEIAPGLYRLANRWVPSFLLDGPQPALFDAGFACFTQSYLDDARQVLGDRSPAWLFLSHVHFDHCGAAGWLQEAWPEMRIVAAPKAAKIITRPNALKLIAQLNQSAAQQIAATPGARQSEHEFKPFSLARTVDEGDEIDLGGGLSVRVLATPGHTWDSLSFYVPQKRLLIASEAVGTDAPGGYIVSEFLVSYQAYRDSLRRLAEMEVETLCPGHHGVHTGPDARRHIRRALAAAEQFRDWVLRLLDQEGGDQARVVELVRQGEYDHRPGPKQPLPAYMLNLQARVATLAQEAGQPA</sequence>
<accession>A0AAU9EIW9</accession>
<dbReference type="RefSeq" id="WP_338602893.1">
    <property type="nucleotide sequence ID" value="NZ_AP028679.1"/>
</dbReference>
<keyword evidence="3" id="KW-0378">Hydrolase</keyword>
<dbReference type="InterPro" id="IPR036866">
    <property type="entry name" value="RibonucZ/Hydroxyglut_hydro"/>
</dbReference>
<dbReference type="EMBL" id="AP028679">
    <property type="protein sequence ID" value="BEQ16695.1"/>
    <property type="molecule type" value="Genomic_DNA"/>
</dbReference>
<evidence type="ECO:0000256" key="1">
    <source>
        <dbReference type="ARBA" id="ARBA00005250"/>
    </source>
</evidence>
<dbReference type="GO" id="GO:0017001">
    <property type="term" value="P:antibiotic catabolic process"/>
    <property type="evidence" value="ECO:0007669"/>
    <property type="project" value="UniProtKB-ARBA"/>
</dbReference>
<proteinExistence type="inferred from homology"/>
<evidence type="ECO:0000259" key="2">
    <source>
        <dbReference type="SMART" id="SM00849"/>
    </source>
</evidence>
<organism evidence="3 4">
    <name type="scientific">Desulfoferula mesophila</name>
    <dbReference type="NCBI Taxonomy" id="3058419"/>
    <lineage>
        <taxon>Bacteria</taxon>
        <taxon>Pseudomonadati</taxon>
        <taxon>Thermodesulfobacteriota</taxon>
        <taxon>Desulfarculia</taxon>
        <taxon>Desulfarculales</taxon>
        <taxon>Desulfarculaceae</taxon>
        <taxon>Desulfoferula</taxon>
    </lineage>
</organism>
<dbReference type="InterPro" id="IPR001279">
    <property type="entry name" value="Metallo-B-lactamas"/>
</dbReference>
<dbReference type="AlphaFoldDB" id="A0AAU9EIW9"/>
<evidence type="ECO:0000313" key="3">
    <source>
        <dbReference type="EMBL" id="BEQ16695.1"/>
    </source>
</evidence>
<protein>
    <submittedName>
        <fullName evidence="3">MBL fold hydrolase</fullName>
    </submittedName>
</protein>
<dbReference type="KEGG" id="dmp:FAK_37610"/>
<dbReference type="PANTHER" id="PTHR42951:SF4">
    <property type="entry name" value="ACYL-COENZYME A THIOESTERASE MBLAC2"/>
    <property type="match status" value="1"/>
</dbReference>
<dbReference type="GO" id="GO:0016787">
    <property type="term" value="F:hydrolase activity"/>
    <property type="evidence" value="ECO:0007669"/>
    <property type="project" value="UniProtKB-KW"/>
</dbReference>
<dbReference type="SMART" id="SM00849">
    <property type="entry name" value="Lactamase_B"/>
    <property type="match status" value="1"/>
</dbReference>
<dbReference type="InterPro" id="IPR050855">
    <property type="entry name" value="NDM-1-like"/>
</dbReference>
<dbReference type="Gene3D" id="3.60.15.10">
    <property type="entry name" value="Ribonuclease Z/Hydroxyacylglutathione hydrolase-like"/>
    <property type="match status" value="1"/>
</dbReference>
<comment type="similarity">
    <text evidence="1">Belongs to the metallo-beta-lactamase superfamily. Class-B beta-lactamase family.</text>
</comment>
<name>A0AAU9EIW9_9BACT</name>
<dbReference type="SUPFAM" id="SSF56281">
    <property type="entry name" value="Metallo-hydrolase/oxidoreductase"/>
    <property type="match status" value="1"/>
</dbReference>
<reference evidence="4" key="1">
    <citation type="journal article" date="2023" name="Arch. Microbiol.">
        <title>Desulfoferula mesophilus gen. nov. sp. nov., a mesophilic sulfate-reducing bacterium isolated from a brackish lake sediment.</title>
        <authorList>
            <person name="Watanabe T."/>
            <person name="Yabe T."/>
            <person name="Tsuji J.M."/>
            <person name="Fukui M."/>
        </authorList>
    </citation>
    <scope>NUCLEOTIDE SEQUENCE [LARGE SCALE GENOMIC DNA]</scope>
    <source>
        <strain evidence="4">12FAK</strain>
    </source>
</reference>
<gene>
    <name evidence="3" type="ORF">FAK_37610</name>
</gene>
<dbReference type="Pfam" id="PF00753">
    <property type="entry name" value="Lactamase_B"/>
    <property type="match status" value="1"/>
</dbReference>
<evidence type="ECO:0000313" key="4">
    <source>
        <dbReference type="Proteomes" id="UP001366166"/>
    </source>
</evidence>
<keyword evidence="4" id="KW-1185">Reference proteome</keyword>
<dbReference type="PANTHER" id="PTHR42951">
    <property type="entry name" value="METALLO-BETA-LACTAMASE DOMAIN-CONTAINING"/>
    <property type="match status" value="1"/>
</dbReference>
<feature type="domain" description="Metallo-beta-lactamase" evidence="2">
    <location>
        <begin position="22"/>
        <end position="222"/>
    </location>
</feature>
<dbReference type="Proteomes" id="UP001366166">
    <property type="component" value="Chromosome"/>
</dbReference>